<dbReference type="PANTHER" id="PTHR33116:SF84">
    <property type="entry name" value="RNA-DIRECTED DNA POLYMERASE"/>
    <property type="match status" value="1"/>
</dbReference>
<keyword evidence="3" id="KW-1185">Reference proteome</keyword>
<dbReference type="EMBL" id="BDDD01000170">
    <property type="protein sequence ID" value="GAV60812.1"/>
    <property type="molecule type" value="Genomic_DNA"/>
</dbReference>
<accession>A0A1Q3AZ29</accession>
<dbReference type="InterPro" id="IPR026960">
    <property type="entry name" value="RVT-Znf"/>
</dbReference>
<dbReference type="PANTHER" id="PTHR33116">
    <property type="entry name" value="REVERSE TRANSCRIPTASE ZINC-BINDING DOMAIN-CONTAINING PROTEIN-RELATED-RELATED"/>
    <property type="match status" value="1"/>
</dbReference>
<dbReference type="AlphaFoldDB" id="A0A1Q3AZ29"/>
<dbReference type="Proteomes" id="UP000187406">
    <property type="component" value="Unassembled WGS sequence"/>
</dbReference>
<proteinExistence type="predicted"/>
<comment type="caution">
    <text evidence="2">The sequence shown here is derived from an EMBL/GenBank/DDBJ whole genome shotgun (WGS) entry which is preliminary data.</text>
</comment>
<dbReference type="InParanoid" id="A0A1Q3AZ29"/>
<evidence type="ECO:0000313" key="3">
    <source>
        <dbReference type="Proteomes" id="UP000187406"/>
    </source>
</evidence>
<gene>
    <name evidence="2" type="ORF">CFOL_v3_04340</name>
</gene>
<organism evidence="2 3">
    <name type="scientific">Cephalotus follicularis</name>
    <name type="common">Albany pitcher plant</name>
    <dbReference type="NCBI Taxonomy" id="3775"/>
    <lineage>
        <taxon>Eukaryota</taxon>
        <taxon>Viridiplantae</taxon>
        <taxon>Streptophyta</taxon>
        <taxon>Embryophyta</taxon>
        <taxon>Tracheophyta</taxon>
        <taxon>Spermatophyta</taxon>
        <taxon>Magnoliopsida</taxon>
        <taxon>eudicotyledons</taxon>
        <taxon>Gunneridae</taxon>
        <taxon>Pentapetalae</taxon>
        <taxon>rosids</taxon>
        <taxon>fabids</taxon>
        <taxon>Oxalidales</taxon>
        <taxon>Cephalotaceae</taxon>
        <taxon>Cephalotus</taxon>
    </lineage>
</organism>
<evidence type="ECO:0000259" key="1">
    <source>
        <dbReference type="Pfam" id="PF13966"/>
    </source>
</evidence>
<sequence length="317" mass="37300">MEQSLWAKWCHAYLINSSNFWILPVRGKLSWSWRQTLLLRRLAKDHILYICGNRERFSLWFDPWLQGVSVHALYGQRVIYDTGLGQQVLVKDVIWQGPWCWPLVSGDLLEIQQRMHDIPISSNPYNIYWGSVGHSFSTGRAWHDIRTRSSEVGWYDLVWHPSRILKHAFCLWLDLRGTHRTRDKLLAAGVIQSNQCEFHYGESESLVHLFFQCPYSASIWLAILRMCNISIQCLHWSDEVNWMTGHAKGNNFPAMVRKLAFAAVVYHIWIERNRQIFKNSFLPFQKIVRKVKADVAGKLFMCNKSMENERHHTLCIN</sequence>
<evidence type="ECO:0000313" key="2">
    <source>
        <dbReference type="EMBL" id="GAV60812.1"/>
    </source>
</evidence>
<name>A0A1Q3AZ29_CEPFO</name>
<dbReference type="Pfam" id="PF13966">
    <property type="entry name" value="zf-RVT"/>
    <property type="match status" value="1"/>
</dbReference>
<feature type="domain" description="Reverse transcriptase zinc-binding" evidence="1">
    <location>
        <begin position="136"/>
        <end position="220"/>
    </location>
</feature>
<reference evidence="3" key="1">
    <citation type="submission" date="2016-04" db="EMBL/GenBank/DDBJ databases">
        <title>Cephalotus genome sequencing.</title>
        <authorList>
            <person name="Fukushima K."/>
            <person name="Hasebe M."/>
            <person name="Fang X."/>
        </authorList>
    </citation>
    <scope>NUCLEOTIDE SEQUENCE [LARGE SCALE GENOMIC DNA]</scope>
    <source>
        <strain evidence="3">cv. St1</strain>
    </source>
</reference>
<dbReference type="OrthoDB" id="1622315at2759"/>
<protein>
    <submittedName>
        <fullName evidence="2">Zf-RVT domain-containing protein</fullName>
    </submittedName>
</protein>